<dbReference type="EMBL" id="CM018034">
    <property type="protein sequence ID" value="KAA8544497.1"/>
    <property type="molecule type" value="Genomic_DNA"/>
</dbReference>
<dbReference type="Proteomes" id="UP000325577">
    <property type="component" value="Linkage Group LG11"/>
</dbReference>
<dbReference type="SUPFAM" id="SSF161270">
    <property type="entry name" value="PspA lactotransferrin-binding region"/>
    <property type="match status" value="1"/>
</dbReference>
<organism evidence="2 3">
    <name type="scientific">Nyssa sinensis</name>
    <dbReference type="NCBI Taxonomy" id="561372"/>
    <lineage>
        <taxon>Eukaryota</taxon>
        <taxon>Viridiplantae</taxon>
        <taxon>Streptophyta</taxon>
        <taxon>Embryophyta</taxon>
        <taxon>Tracheophyta</taxon>
        <taxon>Spermatophyta</taxon>
        <taxon>Magnoliopsida</taxon>
        <taxon>eudicotyledons</taxon>
        <taxon>Gunneridae</taxon>
        <taxon>Pentapetalae</taxon>
        <taxon>asterids</taxon>
        <taxon>Cornales</taxon>
        <taxon>Nyssaceae</taxon>
        <taxon>Nyssa</taxon>
    </lineage>
</organism>
<protein>
    <submittedName>
        <fullName evidence="2">Uncharacterized protein</fullName>
    </submittedName>
</protein>
<accession>A0A5J5BRY2</accession>
<evidence type="ECO:0000313" key="3">
    <source>
        <dbReference type="Proteomes" id="UP000325577"/>
    </source>
</evidence>
<sequence>MVKAGKESSDNQALHIIAALGEIRYESHDLEAQLRLQLMNSTEAANKIEELKKFDDTEIELGISRSLTNNLREELVGSFNAISLRDSEIMSLNNEVADLKRQISELKSDLSIAETIIF</sequence>
<evidence type="ECO:0000313" key="2">
    <source>
        <dbReference type="EMBL" id="KAA8544497.1"/>
    </source>
</evidence>
<feature type="coiled-coil region" evidence="1">
    <location>
        <begin position="89"/>
        <end position="116"/>
    </location>
</feature>
<dbReference type="OrthoDB" id="6436679at2759"/>
<dbReference type="AlphaFoldDB" id="A0A5J5BRY2"/>
<proteinExistence type="predicted"/>
<keyword evidence="3" id="KW-1185">Reference proteome</keyword>
<gene>
    <name evidence="2" type="ORF">F0562_022463</name>
</gene>
<keyword evidence="1" id="KW-0175">Coiled coil</keyword>
<name>A0A5J5BRY2_9ASTE</name>
<reference evidence="2 3" key="1">
    <citation type="submission" date="2019-09" db="EMBL/GenBank/DDBJ databases">
        <title>A chromosome-level genome assembly of the Chinese tupelo Nyssa sinensis.</title>
        <authorList>
            <person name="Yang X."/>
            <person name="Kang M."/>
            <person name="Yang Y."/>
            <person name="Xiong H."/>
            <person name="Wang M."/>
            <person name="Zhang Z."/>
            <person name="Wang Z."/>
            <person name="Wu H."/>
            <person name="Ma T."/>
            <person name="Liu J."/>
            <person name="Xi Z."/>
        </authorList>
    </citation>
    <scope>NUCLEOTIDE SEQUENCE [LARGE SCALE GENOMIC DNA]</scope>
    <source>
        <strain evidence="2">J267</strain>
        <tissue evidence="2">Leaf</tissue>
    </source>
</reference>
<evidence type="ECO:0000256" key="1">
    <source>
        <dbReference type="SAM" id="Coils"/>
    </source>
</evidence>